<name>A0A098VR57_9MICR</name>
<gene>
    <name evidence="4" type="ORF">DI09_333p10</name>
</gene>
<dbReference type="EMBL" id="JMKJ01000259">
    <property type="protein sequence ID" value="KGG51512.1"/>
    <property type="molecule type" value="Genomic_DNA"/>
</dbReference>
<keyword evidence="2 3" id="KW-0802">TPR repeat</keyword>
<dbReference type="HOGENOM" id="CLU_591297_0_0_1"/>
<feature type="repeat" description="TPR" evidence="3">
    <location>
        <begin position="404"/>
        <end position="437"/>
    </location>
</feature>
<organism evidence="4 5">
    <name type="scientific">Mitosporidium daphniae</name>
    <dbReference type="NCBI Taxonomy" id="1485682"/>
    <lineage>
        <taxon>Eukaryota</taxon>
        <taxon>Fungi</taxon>
        <taxon>Fungi incertae sedis</taxon>
        <taxon>Microsporidia</taxon>
        <taxon>Mitosporidium</taxon>
    </lineage>
</organism>
<protein>
    <submittedName>
        <fullName evidence="4">TPR repeat-containing protein</fullName>
    </submittedName>
</protein>
<evidence type="ECO:0000313" key="5">
    <source>
        <dbReference type="Proteomes" id="UP000029725"/>
    </source>
</evidence>
<dbReference type="AlphaFoldDB" id="A0A098VR57"/>
<dbReference type="PROSITE" id="PS50005">
    <property type="entry name" value="TPR"/>
    <property type="match status" value="1"/>
</dbReference>
<keyword evidence="5" id="KW-1185">Reference proteome</keyword>
<dbReference type="GeneID" id="25259602"/>
<keyword evidence="1" id="KW-0677">Repeat</keyword>
<comment type="caution">
    <text evidence="4">The sequence shown here is derived from an EMBL/GenBank/DDBJ whole genome shotgun (WGS) entry which is preliminary data.</text>
</comment>
<dbReference type="Gene3D" id="1.25.40.10">
    <property type="entry name" value="Tetratricopeptide repeat domain"/>
    <property type="match status" value="1"/>
</dbReference>
<feature type="non-terminal residue" evidence="4">
    <location>
        <position position="463"/>
    </location>
</feature>
<proteinExistence type="predicted"/>
<feature type="non-terminal residue" evidence="4">
    <location>
        <position position="1"/>
    </location>
</feature>
<sequence>FQVVNPIFLTIAKYIIHQHEHLLLDDCSFETKVIYQILRLRTFFHHQRSLSSFSPKLREQILSVCNSLTDSITSSTSLGAFEIILILFEIISALLYYRLESLSRNALDLVSKYSGISVSWTGVSGRRLIHQKEKISLLSIIISKERQQGNVLPMLYENENQNIPKVIPLSAIGDQDKYLELDDIDELDAVHSRQSYFDVFIENAFLLSNFYLLLISVPDSPIRNEQLSTLANSIITNSVKSESSKSTINWSVFSTALSVRSVWVENKGLKAVRSCLQLEALISQISSPLQEDESVSQRLCLCWCIPGLFSAVDLKRSYGRLLAQLGAPLSAYEVYYKLGDMPLAIKALVSASQYDQAISSLLDLLKKDISLSNRLPLLCLLGDLKDGDVSLYEEAWELSNHRYAAAKRSLGFTYQKKGHFHLAIDAFKISLKISPLFASVWFYLGCCYIKVNDYDGALMAFRR</sequence>
<evidence type="ECO:0000256" key="3">
    <source>
        <dbReference type="PROSITE-ProRule" id="PRU00339"/>
    </source>
</evidence>
<dbReference type="InterPro" id="IPR011990">
    <property type="entry name" value="TPR-like_helical_dom_sf"/>
</dbReference>
<dbReference type="VEuPathDB" id="MicrosporidiaDB:DI09_333p10"/>
<evidence type="ECO:0000256" key="2">
    <source>
        <dbReference type="ARBA" id="ARBA00022803"/>
    </source>
</evidence>
<accession>A0A098VR57</accession>
<dbReference type="OrthoDB" id="1936594at2759"/>
<dbReference type="InterPro" id="IPR044244">
    <property type="entry name" value="TTC27/Emw1"/>
</dbReference>
<evidence type="ECO:0000256" key="1">
    <source>
        <dbReference type="ARBA" id="ARBA00022737"/>
    </source>
</evidence>
<reference evidence="4 5" key="1">
    <citation type="submission" date="2014-04" db="EMBL/GenBank/DDBJ databases">
        <title>A new species of microsporidia sheds light on the evolution of extreme parasitism.</title>
        <authorList>
            <person name="Haag K.L."/>
            <person name="James T.Y."/>
            <person name="Larsson R."/>
            <person name="Schaer T.M."/>
            <person name="Refardt D."/>
            <person name="Pombert J.-F."/>
            <person name="Ebert D."/>
        </authorList>
    </citation>
    <scope>NUCLEOTIDE SEQUENCE [LARGE SCALE GENOMIC DNA]</scope>
    <source>
        <strain evidence="4 5">UGP3</strain>
        <tissue evidence="4">Spores</tissue>
    </source>
</reference>
<dbReference type="InterPro" id="IPR019734">
    <property type="entry name" value="TPR_rpt"/>
</dbReference>
<evidence type="ECO:0000313" key="4">
    <source>
        <dbReference type="EMBL" id="KGG51512.1"/>
    </source>
</evidence>
<dbReference type="PANTHER" id="PTHR16193">
    <property type="entry name" value="TETRATRICOPEPTIDE REPEAT PROTEIN 27"/>
    <property type="match status" value="1"/>
</dbReference>
<dbReference type="PROSITE" id="PS50293">
    <property type="entry name" value="TPR_REGION"/>
    <property type="match status" value="1"/>
</dbReference>
<dbReference type="SUPFAM" id="SSF48452">
    <property type="entry name" value="TPR-like"/>
    <property type="match status" value="1"/>
</dbReference>
<dbReference type="Proteomes" id="UP000029725">
    <property type="component" value="Unassembled WGS sequence"/>
</dbReference>
<dbReference type="PANTHER" id="PTHR16193:SF0">
    <property type="entry name" value="TETRATRICOPEPTIDE REPEAT PROTEIN 27"/>
    <property type="match status" value="1"/>
</dbReference>
<dbReference type="RefSeq" id="XP_013237948.1">
    <property type="nucleotide sequence ID" value="XM_013382494.1"/>
</dbReference>